<dbReference type="Pfam" id="PF14547">
    <property type="entry name" value="Hydrophob_seed"/>
    <property type="match status" value="1"/>
</dbReference>
<proteinExistence type="predicted"/>
<dbReference type="InterPro" id="IPR036312">
    <property type="entry name" value="Bifun_inhib/LTP/seed_sf"/>
</dbReference>
<feature type="region of interest" description="Disordered" evidence="1">
    <location>
        <begin position="1"/>
        <end position="80"/>
    </location>
</feature>
<dbReference type="CDD" id="cd01958">
    <property type="entry name" value="HPS_like"/>
    <property type="match status" value="1"/>
</dbReference>
<dbReference type="Gene3D" id="1.10.110.10">
    <property type="entry name" value="Plant lipid-transfer and hydrophobic proteins"/>
    <property type="match status" value="1"/>
</dbReference>
<dbReference type="SMART" id="SM00499">
    <property type="entry name" value="AAI"/>
    <property type="match status" value="1"/>
</dbReference>
<evidence type="ECO:0000256" key="1">
    <source>
        <dbReference type="SAM" id="MobiDB-lite"/>
    </source>
</evidence>
<sequence length="170" mass="17485">MSPPQTSPQDQTPPREAPHKPPVKPPRPPVKPPRPPSAPPQIPPPPAPPPPPPPYPAPSPPVAPVAPPAPPVGPSPPPSPAVGQCPIDALKLGACVDLLSGLVHVIIGREVKEKCCPLIQGLVGLDAAVCLCTTIRAKLLNLNLILPIALELIVGCGKSVPPGFRCPPLH</sequence>
<evidence type="ECO:0000259" key="2">
    <source>
        <dbReference type="SMART" id="SM00499"/>
    </source>
</evidence>
<dbReference type="Proteomes" id="UP001189122">
    <property type="component" value="Unassembled WGS sequence"/>
</dbReference>
<feature type="compositionally biased region" description="Pro residues" evidence="1">
    <location>
        <begin position="23"/>
        <end position="80"/>
    </location>
</feature>
<evidence type="ECO:0000313" key="4">
    <source>
        <dbReference type="Proteomes" id="UP001189122"/>
    </source>
</evidence>
<feature type="domain" description="Bifunctional inhibitor/plant lipid transfer protein/seed storage helical" evidence="2">
    <location>
        <begin position="85"/>
        <end position="166"/>
    </location>
</feature>
<accession>A0A7I8IWC4</accession>
<name>A0A7I8IWC4_SPIIN</name>
<reference evidence="3 4" key="1">
    <citation type="submission" date="2019-12" db="EMBL/GenBank/DDBJ databases">
        <authorList>
            <person name="Scholz U."/>
            <person name="Mascher M."/>
            <person name="Fiebig A."/>
        </authorList>
    </citation>
    <scope>NUCLEOTIDE SEQUENCE</scope>
</reference>
<dbReference type="EMBL" id="LR743593">
    <property type="protein sequence ID" value="CAA2621757.1"/>
    <property type="molecule type" value="Genomic_DNA"/>
</dbReference>
<dbReference type="InterPro" id="IPR027923">
    <property type="entry name" value="Hydrophob_seed_dom"/>
</dbReference>
<dbReference type="InterPro" id="IPR016140">
    <property type="entry name" value="Bifunc_inhib/LTP/seed_store"/>
</dbReference>
<dbReference type="AlphaFoldDB" id="A0A7I8IWC4"/>
<dbReference type="PANTHER" id="PTHR31731">
    <property type="match status" value="1"/>
</dbReference>
<dbReference type="EMBL" id="CACRZD030000006">
    <property type="protein sequence ID" value="CAA6661441.1"/>
    <property type="molecule type" value="Genomic_DNA"/>
</dbReference>
<organism evidence="3">
    <name type="scientific">Spirodela intermedia</name>
    <name type="common">Intermediate duckweed</name>
    <dbReference type="NCBI Taxonomy" id="51605"/>
    <lineage>
        <taxon>Eukaryota</taxon>
        <taxon>Viridiplantae</taxon>
        <taxon>Streptophyta</taxon>
        <taxon>Embryophyta</taxon>
        <taxon>Tracheophyta</taxon>
        <taxon>Spermatophyta</taxon>
        <taxon>Magnoliopsida</taxon>
        <taxon>Liliopsida</taxon>
        <taxon>Araceae</taxon>
        <taxon>Lemnoideae</taxon>
        <taxon>Spirodela</taxon>
    </lineage>
</organism>
<dbReference type="InterPro" id="IPR051636">
    <property type="entry name" value="Plant_LTP/defense-related"/>
</dbReference>
<gene>
    <name evidence="3" type="ORF">SI7747_06007836</name>
</gene>
<evidence type="ECO:0000313" key="3">
    <source>
        <dbReference type="EMBL" id="CAA2621757.1"/>
    </source>
</evidence>
<keyword evidence="4" id="KW-1185">Reference proteome</keyword>
<dbReference type="SUPFAM" id="SSF47699">
    <property type="entry name" value="Bifunctional inhibitor/lipid-transfer protein/seed storage 2S albumin"/>
    <property type="match status" value="1"/>
</dbReference>
<protein>
    <recommendedName>
        <fullName evidence="2">Bifunctional inhibitor/plant lipid transfer protein/seed storage helical domain-containing protein</fullName>
    </recommendedName>
</protein>